<evidence type="ECO:0000259" key="1">
    <source>
        <dbReference type="Pfam" id="PF03992"/>
    </source>
</evidence>
<dbReference type="AlphaFoldDB" id="A0A3P1TDX0"/>
<dbReference type="SUPFAM" id="SSF54909">
    <property type="entry name" value="Dimeric alpha+beta barrel"/>
    <property type="match status" value="1"/>
</dbReference>
<dbReference type="InterPro" id="IPR011008">
    <property type="entry name" value="Dimeric_a/b-barrel"/>
</dbReference>
<organism evidence="2 3">
    <name type="scientific">Arachnia propionica</name>
    <dbReference type="NCBI Taxonomy" id="1750"/>
    <lineage>
        <taxon>Bacteria</taxon>
        <taxon>Bacillati</taxon>
        <taxon>Actinomycetota</taxon>
        <taxon>Actinomycetes</taxon>
        <taxon>Propionibacteriales</taxon>
        <taxon>Propionibacteriaceae</taxon>
        <taxon>Arachnia</taxon>
    </lineage>
</organism>
<dbReference type="OrthoDB" id="5193042at2"/>
<dbReference type="EMBL" id="RQZG01000001">
    <property type="protein sequence ID" value="RRD07096.1"/>
    <property type="molecule type" value="Genomic_DNA"/>
</dbReference>
<name>A0A3P1TDX0_9ACTN</name>
<gene>
    <name evidence="2" type="ORF">EII34_00975</name>
</gene>
<evidence type="ECO:0000313" key="3">
    <source>
        <dbReference type="Proteomes" id="UP000280819"/>
    </source>
</evidence>
<keyword evidence="2" id="KW-0503">Monooxygenase</keyword>
<keyword evidence="2" id="KW-0560">Oxidoreductase</keyword>
<reference evidence="2 3" key="1">
    <citation type="submission" date="2018-11" db="EMBL/GenBank/DDBJ databases">
        <title>Genomes From Bacteria Associated with the Canine Oral Cavity: a Test Case for Automated Genome-Based Taxonomic Assignment.</title>
        <authorList>
            <person name="Coil D.A."/>
            <person name="Jospin G."/>
            <person name="Darling A.E."/>
            <person name="Wallis C."/>
            <person name="Davis I.J."/>
            <person name="Harris S."/>
            <person name="Eisen J.A."/>
            <person name="Holcombe L.J."/>
            <person name="O'Flynn C."/>
        </authorList>
    </citation>
    <scope>NUCLEOTIDE SEQUENCE [LARGE SCALE GENOMIC DNA]</scope>
    <source>
        <strain evidence="2 3">OH887_COT-365</strain>
    </source>
</reference>
<dbReference type="Pfam" id="PF03992">
    <property type="entry name" value="ABM"/>
    <property type="match status" value="1"/>
</dbReference>
<evidence type="ECO:0000313" key="2">
    <source>
        <dbReference type="EMBL" id="RRD07096.1"/>
    </source>
</evidence>
<dbReference type="RefSeq" id="WP_124841851.1">
    <property type="nucleotide sequence ID" value="NZ_RQZG01000001.1"/>
</dbReference>
<protein>
    <submittedName>
        <fullName evidence="2">Antibiotic biosynthesis monooxygenase</fullName>
    </submittedName>
</protein>
<dbReference type="Proteomes" id="UP000280819">
    <property type="component" value="Unassembled WGS sequence"/>
</dbReference>
<sequence length="100" mass="11808">MLAISRFTEVDPQLTQGLHRVAEHWRASPGCEWVEVVRNLDREDLWALVSRWRDVGSYRRSFSGHEAKMLLTPVLLRAVDEPSAYLREAEFDWQPQEREE</sequence>
<dbReference type="GO" id="GO:0004497">
    <property type="term" value="F:monooxygenase activity"/>
    <property type="evidence" value="ECO:0007669"/>
    <property type="project" value="UniProtKB-KW"/>
</dbReference>
<comment type="caution">
    <text evidence="2">The sequence shown here is derived from an EMBL/GenBank/DDBJ whole genome shotgun (WGS) entry which is preliminary data.</text>
</comment>
<feature type="domain" description="ABM" evidence="1">
    <location>
        <begin position="18"/>
        <end position="62"/>
    </location>
</feature>
<dbReference type="InterPro" id="IPR007138">
    <property type="entry name" value="ABM_dom"/>
</dbReference>
<dbReference type="Gene3D" id="3.30.70.100">
    <property type="match status" value="1"/>
</dbReference>
<accession>A0A3P1TDX0</accession>
<proteinExistence type="predicted"/>